<sequence>MADQDYEQFKNLFFQLTGIDLSLYKEEQMKRRLNTLRVRKGMPSFVTFFQEMRKSEPMFSEFLAKMTINVTEFFRNRQRWDILENKIRQYCVNRRSLQVWSAACSTGEEAYSLAMILSKFLPDGRFSITASDIDQAVLEKAREGRYLGRAVESLTPEERSRYFRKDGLFYCVDAKLKQSIRFIRHDLLSDPAPGKFDLVVCRNVLIYFTEEGKKRIYHKLSHSLKENGILFVGSTEQIFHPETYQLRSAETFFYEKSDIEG</sequence>
<reference evidence="7" key="2">
    <citation type="submission" date="2020-09" db="EMBL/GenBank/DDBJ databases">
        <authorList>
            <person name="Sun Q."/>
            <person name="Ohkuma M."/>
        </authorList>
    </citation>
    <scope>NUCLEOTIDE SEQUENCE</scope>
    <source>
        <strain evidence="7">JCM 15325</strain>
    </source>
</reference>
<keyword evidence="4" id="KW-0808">Transferase</keyword>
<dbReference type="RefSeq" id="WP_229727472.1">
    <property type="nucleotide sequence ID" value="NZ_BMOK01000003.1"/>
</dbReference>
<dbReference type="InterPro" id="IPR050903">
    <property type="entry name" value="Bact_Chemotaxis_MeTrfase"/>
</dbReference>
<evidence type="ECO:0000313" key="7">
    <source>
        <dbReference type="EMBL" id="GGL47078.1"/>
    </source>
</evidence>
<comment type="caution">
    <text evidence="7">The sequence shown here is derived from an EMBL/GenBank/DDBJ whole genome shotgun (WGS) entry which is preliminary data.</text>
</comment>
<dbReference type="Pfam" id="PF01739">
    <property type="entry name" value="CheR"/>
    <property type="match status" value="1"/>
</dbReference>
<dbReference type="InterPro" id="IPR036804">
    <property type="entry name" value="CheR_N_sf"/>
</dbReference>
<evidence type="ECO:0000313" key="8">
    <source>
        <dbReference type="Proteomes" id="UP000654670"/>
    </source>
</evidence>
<gene>
    <name evidence="7" type="primary">cheR</name>
    <name evidence="7" type="ORF">GCM10007968_09040</name>
</gene>
<dbReference type="InterPro" id="IPR022642">
    <property type="entry name" value="CheR_C"/>
</dbReference>
<dbReference type="EMBL" id="BMOK01000003">
    <property type="protein sequence ID" value="GGL47078.1"/>
    <property type="molecule type" value="Genomic_DNA"/>
</dbReference>
<evidence type="ECO:0000256" key="2">
    <source>
        <dbReference type="ARBA" id="ARBA00012534"/>
    </source>
</evidence>
<dbReference type="PANTHER" id="PTHR24422:SF19">
    <property type="entry name" value="CHEMOTAXIS PROTEIN METHYLTRANSFERASE"/>
    <property type="match status" value="1"/>
</dbReference>
<dbReference type="Gene3D" id="3.40.50.150">
    <property type="entry name" value="Vaccinia Virus protein VP39"/>
    <property type="match status" value="1"/>
</dbReference>
<evidence type="ECO:0000256" key="4">
    <source>
        <dbReference type="ARBA" id="ARBA00022679"/>
    </source>
</evidence>
<dbReference type="GO" id="GO:0008983">
    <property type="term" value="F:protein-glutamate O-methyltransferase activity"/>
    <property type="evidence" value="ECO:0007669"/>
    <property type="project" value="UniProtKB-EC"/>
</dbReference>
<dbReference type="AlphaFoldDB" id="A0A917RZU8"/>
<evidence type="ECO:0000256" key="5">
    <source>
        <dbReference type="ARBA" id="ARBA00022691"/>
    </source>
</evidence>
<dbReference type="SMART" id="SM00138">
    <property type="entry name" value="MeTrc"/>
    <property type="match status" value="1"/>
</dbReference>
<dbReference type="PRINTS" id="PR00996">
    <property type="entry name" value="CHERMTFRASE"/>
</dbReference>
<keyword evidence="5" id="KW-0949">S-adenosyl-L-methionine</keyword>
<protein>
    <recommendedName>
        <fullName evidence="2">protein-glutamate O-methyltransferase</fullName>
        <ecNumber evidence="2">2.1.1.80</ecNumber>
    </recommendedName>
</protein>
<reference evidence="7" key="1">
    <citation type="journal article" date="2014" name="Int. J. Syst. Evol. Microbiol.">
        <title>Complete genome sequence of Corynebacterium casei LMG S-19264T (=DSM 44701T), isolated from a smear-ripened cheese.</title>
        <authorList>
            <consortium name="US DOE Joint Genome Institute (JGI-PGF)"/>
            <person name="Walter F."/>
            <person name="Albersmeier A."/>
            <person name="Kalinowski J."/>
            <person name="Ruckert C."/>
        </authorList>
    </citation>
    <scope>NUCLEOTIDE SEQUENCE</scope>
    <source>
        <strain evidence="7">JCM 15325</strain>
    </source>
</reference>
<dbReference type="Gene3D" id="1.10.155.10">
    <property type="entry name" value="Chemotaxis receptor methyltransferase CheR, N-terminal domain"/>
    <property type="match status" value="1"/>
</dbReference>
<proteinExistence type="predicted"/>
<dbReference type="InterPro" id="IPR000780">
    <property type="entry name" value="CheR_MeTrfase"/>
</dbReference>
<dbReference type="InterPro" id="IPR022641">
    <property type="entry name" value="CheR_N"/>
</dbReference>
<comment type="catalytic activity">
    <reaction evidence="1">
        <text>L-glutamyl-[protein] + S-adenosyl-L-methionine = [protein]-L-glutamate 5-O-methyl ester + S-adenosyl-L-homocysteine</text>
        <dbReference type="Rhea" id="RHEA:24452"/>
        <dbReference type="Rhea" id="RHEA-COMP:10208"/>
        <dbReference type="Rhea" id="RHEA-COMP:10311"/>
        <dbReference type="ChEBI" id="CHEBI:29973"/>
        <dbReference type="ChEBI" id="CHEBI:57856"/>
        <dbReference type="ChEBI" id="CHEBI:59789"/>
        <dbReference type="ChEBI" id="CHEBI:82795"/>
        <dbReference type="EC" id="2.1.1.80"/>
    </reaction>
</comment>
<dbReference type="SUPFAM" id="SSF47757">
    <property type="entry name" value="Chemotaxis receptor methyltransferase CheR, N-terminal domain"/>
    <property type="match status" value="1"/>
</dbReference>
<dbReference type="SUPFAM" id="SSF53335">
    <property type="entry name" value="S-adenosyl-L-methionine-dependent methyltransferases"/>
    <property type="match status" value="1"/>
</dbReference>
<evidence type="ECO:0000256" key="1">
    <source>
        <dbReference type="ARBA" id="ARBA00001541"/>
    </source>
</evidence>
<dbReference type="CDD" id="cd02440">
    <property type="entry name" value="AdoMet_MTases"/>
    <property type="match status" value="1"/>
</dbReference>
<dbReference type="Proteomes" id="UP000654670">
    <property type="component" value="Unassembled WGS sequence"/>
</dbReference>
<dbReference type="InterPro" id="IPR029063">
    <property type="entry name" value="SAM-dependent_MTases_sf"/>
</dbReference>
<name>A0A917RZU8_9BACL</name>
<dbReference type="PROSITE" id="PS50123">
    <property type="entry name" value="CHER"/>
    <property type="match status" value="1"/>
</dbReference>
<dbReference type="Pfam" id="PF03705">
    <property type="entry name" value="CheR_N"/>
    <property type="match status" value="1"/>
</dbReference>
<feature type="domain" description="CheR-type methyltransferase" evidence="6">
    <location>
        <begin position="1"/>
        <end position="259"/>
    </location>
</feature>
<keyword evidence="8" id="KW-1185">Reference proteome</keyword>
<dbReference type="PANTHER" id="PTHR24422">
    <property type="entry name" value="CHEMOTAXIS PROTEIN METHYLTRANSFERASE"/>
    <property type="match status" value="1"/>
</dbReference>
<organism evidence="7 8">
    <name type="scientific">Sporolactobacillus putidus</name>
    <dbReference type="NCBI Taxonomy" id="492735"/>
    <lineage>
        <taxon>Bacteria</taxon>
        <taxon>Bacillati</taxon>
        <taxon>Bacillota</taxon>
        <taxon>Bacilli</taxon>
        <taxon>Bacillales</taxon>
        <taxon>Sporolactobacillaceae</taxon>
        <taxon>Sporolactobacillus</taxon>
    </lineage>
</organism>
<evidence type="ECO:0000259" key="6">
    <source>
        <dbReference type="PROSITE" id="PS50123"/>
    </source>
</evidence>
<keyword evidence="3 7" id="KW-0489">Methyltransferase</keyword>
<accession>A0A917RZU8</accession>
<dbReference type="GO" id="GO:0032259">
    <property type="term" value="P:methylation"/>
    <property type="evidence" value="ECO:0007669"/>
    <property type="project" value="UniProtKB-KW"/>
</dbReference>
<evidence type="ECO:0000256" key="3">
    <source>
        <dbReference type="ARBA" id="ARBA00022603"/>
    </source>
</evidence>
<dbReference type="EC" id="2.1.1.80" evidence="2"/>